<dbReference type="CDD" id="cd04301">
    <property type="entry name" value="NAT_SF"/>
    <property type="match status" value="1"/>
</dbReference>
<comment type="caution">
    <text evidence="2">The sequence shown here is derived from an EMBL/GenBank/DDBJ whole genome shotgun (WGS) entry which is preliminary data.</text>
</comment>
<feature type="domain" description="N-acetyltransferase" evidence="1">
    <location>
        <begin position="15"/>
        <end position="182"/>
    </location>
</feature>
<evidence type="ECO:0000313" key="2">
    <source>
        <dbReference type="EMBL" id="MCC2168624.1"/>
    </source>
</evidence>
<name>A0AAE3AZ65_9FIRM</name>
<dbReference type="Proteomes" id="UP001199355">
    <property type="component" value="Unassembled WGS sequence"/>
</dbReference>
<dbReference type="InterPro" id="IPR000182">
    <property type="entry name" value="GNAT_dom"/>
</dbReference>
<gene>
    <name evidence="2" type="ORF">LKD45_13140</name>
</gene>
<dbReference type="EMBL" id="JAJEQF010000041">
    <property type="protein sequence ID" value="MCC2168624.1"/>
    <property type="molecule type" value="Genomic_DNA"/>
</dbReference>
<sequence length="185" mass="20805">MTLFNKLSVTNFTASTIPDDFLKDFAHHQKITRKWVRTDAGWELEDASILREWDAGKRIWIAGYMREKIQNGGTVMAAFLPEGQLAGFCCVGGDLAGETASYANLLLLFVDDRFKRHGIGRLLLQEACRYAKKLGAEKLFLSAIPSEDTIAFYQNMGCVDAKEIVNPFVDDEEDRLMEITTKDGN</sequence>
<organism evidence="2 3">
    <name type="scientific">Gallintestinimicrobium propionicum</name>
    <dbReference type="NCBI Taxonomy" id="2981770"/>
    <lineage>
        <taxon>Bacteria</taxon>
        <taxon>Bacillati</taxon>
        <taxon>Bacillota</taxon>
        <taxon>Clostridia</taxon>
        <taxon>Lachnospirales</taxon>
        <taxon>Lachnospiraceae</taxon>
        <taxon>Gallintestinimicrobium</taxon>
    </lineage>
</organism>
<proteinExistence type="predicted"/>
<reference evidence="2 3" key="1">
    <citation type="submission" date="2021-10" db="EMBL/GenBank/DDBJ databases">
        <title>Anaerobic single-cell dispensing facilitates the cultivation of human gut bacteria.</title>
        <authorList>
            <person name="Afrizal A."/>
        </authorList>
    </citation>
    <scope>NUCLEOTIDE SEQUENCE [LARGE SCALE GENOMIC DNA]</scope>
    <source>
        <strain evidence="2 3">CLA-AA-H244</strain>
    </source>
</reference>
<dbReference type="RefSeq" id="WP_308728805.1">
    <property type="nucleotide sequence ID" value="NZ_JAJEQF010000041.1"/>
</dbReference>
<keyword evidence="3" id="KW-1185">Reference proteome</keyword>
<protein>
    <submittedName>
        <fullName evidence="2">GNAT family N-acetyltransferase</fullName>
    </submittedName>
</protein>
<dbReference type="SUPFAM" id="SSF55729">
    <property type="entry name" value="Acyl-CoA N-acyltransferases (Nat)"/>
    <property type="match status" value="1"/>
</dbReference>
<accession>A0AAE3AZ65</accession>
<dbReference type="Gene3D" id="3.40.630.30">
    <property type="match status" value="1"/>
</dbReference>
<dbReference type="GO" id="GO:0016747">
    <property type="term" value="F:acyltransferase activity, transferring groups other than amino-acyl groups"/>
    <property type="evidence" value="ECO:0007669"/>
    <property type="project" value="InterPro"/>
</dbReference>
<dbReference type="AlphaFoldDB" id="A0AAE3AZ65"/>
<evidence type="ECO:0000313" key="3">
    <source>
        <dbReference type="Proteomes" id="UP001199355"/>
    </source>
</evidence>
<dbReference type="Pfam" id="PF00583">
    <property type="entry name" value="Acetyltransf_1"/>
    <property type="match status" value="1"/>
</dbReference>
<dbReference type="InterPro" id="IPR016181">
    <property type="entry name" value="Acyl_CoA_acyltransferase"/>
</dbReference>
<evidence type="ECO:0000259" key="1">
    <source>
        <dbReference type="PROSITE" id="PS51186"/>
    </source>
</evidence>
<dbReference type="PROSITE" id="PS51186">
    <property type="entry name" value="GNAT"/>
    <property type="match status" value="1"/>
</dbReference>